<dbReference type="EMBL" id="LSDL01000050">
    <property type="protein sequence ID" value="KXB78160.1"/>
    <property type="molecule type" value="Genomic_DNA"/>
</dbReference>
<dbReference type="STRING" id="419005.HMPREF1860_01203"/>
<reference evidence="2 3" key="1">
    <citation type="submission" date="2016-01" db="EMBL/GenBank/DDBJ databases">
        <authorList>
            <person name="Oliw E.H."/>
        </authorList>
    </citation>
    <scope>NUCLEOTIDE SEQUENCE [LARGE SCALE GENOMIC DNA]</scope>
    <source>
        <strain evidence="2 3">DNF00307</strain>
    </source>
</reference>
<evidence type="ECO:0000256" key="1">
    <source>
        <dbReference type="SAM" id="MobiDB-lite"/>
    </source>
</evidence>
<dbReference type="PATRIC" id="fig|419005.5.peg.1208"/>
<evidence type="ECO:0000313" key="3">
    <source>
        <dbReference type="Proteomes" id="UP000070531"/>
    </source>
</evidence>
<comment type="caution">
    <text evidence="2">The sequence shown here is derived from an EMBL/GenBank/DDBJ whole genome shotgun (WGS) entry which is preliminary data.</text>
</comment>
<protein>
    <submittedName>
        <fullName evidence="2">Uncharacterized protein</fullName>
    </submittedName>
</protein>
<organism evidence="2">
    <name type="scientific">Prevotella amnii</name>
    <dbReference type="NCBI Taxonomy" id="419005"/>
    <lineage>
        <taxon>Bacteria</taxon>
        <taxon>Pseudomonadati</taxon>
        <taxon>Bacteroidota</taxon>
        <taxon>Bacteroidia</taxon>
        <taxon>Bacteroidales</taxon>
        <taxon>Prevotellaceae</taxon>
        <taxon>Prevotella</taxon>
    </lineage>
</organism>
<evidence type="ECO:0000313" key="2">
    <source>
        <dbReference type="EMBL" id="KXB78160.1"/>
    </source>
</evidence>
<dbReference type="AlphaFoldDB" id="A0A134BE50"/>
<dbReference type="Proteomes" id="UP000070531">
    <property type="component" value="Unassembled WGS sequence"/>
</dbReference>
<gene>
    <name evidence="2" type="ORF">HMPREF1860_01203</name>
</gene>
<proteinExistence type="predicted"/>
<feature type="compositionally biased region" description="Basic and acidic residues" evidence="1">
    <location>
        <begin position="29"/>
        <end position="47"/>
    </location>
</feature>
<name>A0A134BE50_9BACT</name>
<feature type="region of interest" description="Disordered" evidence="1">
    <location>
        <begin position="1"/>
        <end position="47"/>
    </location>
</feature>
<sequence length="47" mass="5379">MPPAHDGTDGTSEYLIPKAKRTHQSIPKVENENQKRLHQRTAIEHAF</sequence>
<accession>A0A134BE50</accession>